<protein>
    <submittedName>
        <fullName evidence="2">Uncharacterized protein</fullName>
    </submittedName>
</protein>
<dbReference type="AlphaFoldDB" id="A0A1I5MFI7"/>
<sequence length="32" mass="3433">MGGHLVHGERALPAQTQDLGSEIDSETRGRTL</sequence>
<name>A0A1I5MFI7_9PSEU</name>
<dbReference type="Proteomes" id="UP000199137">
    <property type="component" value="Unassembled WGS sequence"/>
</dbReference>
<dbReference type="EMBL" id="FOWC01000004">
    <property type="protein sequence ID" value="SFP08355.1"/>
    <property type="molecule type" value="Genomic_DNA"/>
</dbReference>
<evidence type="ECO:0000313" key="2">
    <source>
        <dbReference type="EMBL" id="SFP08355.1"/>
    </source>
</evidence>
<dbReference type="STRING" id="112413.SAMN05421854_10430"/>
<evidence type="ECO:0000256" key="1">
    <source>
        <dbReference type="SAM" id="MobiDB-lite"/>
    </source>
</evidence>
<feature type="region of interest" description="Disordered" evidence="1">
    <location>
        <begin position="1"/>
        <end position="32"/>
    </location>
</feature>
<evidence type="ECO:0000313" key="3">
    <source>
        <dbReference type="Proteomes" id="UP000199137"/>
    </source>
</evidence>
<gene>
    <name evidence="2" type="ORF">SAMN05421854_10430</name>
</gene>
<accession>A0A1I5MFI7</accession>
<organism evidence="2 3">
    <name type="scientific">Amycolatopsis rubida</name>
    <dbReference type="NCBI Taxonomy" id="112413"/>
    <lineage>
        <taxon>Bacteria</taxon>
        <taxon>Bacillati</taxon>
        <taxon>Actinomycetota</taxon>
        <taxon>Actinomycetes</taxon>
        <taxon>Pseudonocardiales</taxon>
        <taxon>Pseudonocardiaceae</taxon>
        <taxon>Amycolatopsis</taxon>
    </lineage>
</organism>
<proteinExistence type="predicted"/>
<feature type="compositionally biased region" description="Basic and acidic residues" evidence="1">
    <location>
        <begin position="1"/>
        <end position="10"/>
    </location>
</feature>
<reference evidence="2 3" key="1">
    <citation type="submission" date="2016-10" db="EMBL/GenBank/DDBJ databases">
        <authorList>
            <person name="de Groot N.N."/>
        </authorList>
    </citation>
    <scope>NUCLEOTIDE SEQUENCE [LARGE SCALE GENOMIC DNA]</scope>
    <source>
        <strain evidence="2 3">DSM 44637</strain>
    </source>
</reference>